<dbReference type="Gene3D" id="3.40.630.30">
    <property type="match status" value="1"/>
</dbReference>
<keyword evidence="3" id="KW-1185">Reference proteome</keyword>
<dbReference type="InterPro" id="IPR038740">
    <property type="entry name" value="BioF2-like_GNAT_dom"/>
</dbReference>
<dbReference type="KEGG" id="proe:H9L23_09530"/>
<dbReference type="AlphaFoldDB" id="A0A7G9QLR3"/>
<dbReference type="Proteomes" id="UP000515806">
    <property type="component" value="Chromosome"/>
</dbReference>
<dbReference type="InterPro" id="IPR050644">
    <property type="entry name" value="PG_Glycine_Bridge_Synth"/>
</dbReference>
<organism evidence="2 3">
    <name type="scientific">Pedobacter roseus</name>
    <dbReference type="NCBI Taxonomy" id="336820"/>
    <lineage>
        <taxon>Bacteria</taxon>
        <taxon>Pseudomonadati</taxon>
        <taxon>Bacteroidota</taxon>
        <taxon>Sphingobacteriia</taxon>
        <taxon>Sphingobacteriales</taxon>
        <taxon>Sphingobacteriaceae</taxon>
        <taxon>Pedobacter</taxon>
    </lineage>
</organism>
<dbReference type="EMBL" id="CP060723">
    <property type="protein sequence ID" value="QNN44288.1"/>
    <property type="molecule type" value="Genomic_DNA"/>
</dbReference>
<dbReference type="InterPro" id="IPR016181">
    <property type="entry name" value="Acyl_CoA_acyltransferase"/>
</dbReference>
<sequence length="345" mass="39869">MNYTIIKIEEGDKWRDYVQKAKYYDFYHSWYYHHNIKNGEAFLFVYEKEAAFIAIPLIKRAINGSECFDLTSAYGYLGPITNLDVEELSREFLLAFRAAFLDFMAQEKIVCAFSRLHPLLHQVALLDDIGGVYENGSTVYIDLESSIEQQTRHYRKSVKNSIHALAESSPSVKVVETAAELETFVSIYTENMKRIGADNYYHFDLQYFKELIGAEEFLSLPLMLYLDGIAIAAGFFVYTNDIIQVHLLATKTEFLHLSPTKLLIHEASRIGRDRGMRYLHLGGGVGGKNDSLFFWKSGFSDRLLSFRTWRYINNQAEYDRLKAKMASDEAKDNDFFPAYRALEKQ</sequence>
<reference evidence="2 3" key="1">
    <citation type="submission" date="2020-08" db="EMBL/GenBank/DDBJ databases">
        <title>Genome sequence of Pedobacter roseus KACC 11594T.</title>
        <authorList>
            <person name="Hyun D.-W."/>
            <person name="Bae J.-W."/>
        </authorList>
    </citation>
    <scope>NUCLEOTIDE SEQUENCE [LARGE SCALE GENOMIC DNA]</scope>
    <source>
        <strain evidence="2 3">KACC 11594</strain>
    </source>
</reference>
<evidence type="ECO:0000313" key="2">
    <source>
        <dbReference type="EMBL" id="QNN44288.1"/>
    </source>
</evidence>
<keyword evidence="2" id="KW-0808">Transferase</keyword>
<accession>A0A7G9QLR3</accession>
<dbReference type="RefSeq" id="WP_187594733.1">
    <property type="nucleotide sequence ID" value="NZ_CP060723.1"/>
</dbReference>
<dbReference type="GO" id="GO:0016740">
    <property type="term" value="F:transferase activity"/>
    <property type="evidence" value="ECO:0007669"/>
    <property type="project" value="UniProtKB-KW"/>
</dbReference>
<protein>
    <submittedName>
        <fullName evidence="2">GNAT family N-acetyltransferase</fullName>
    </submittedName>
</protein>
<name>A0A7G9QLR3_9SPHI</name>
<gene>
    <name evidence="2" type="ORF">H9L23_09530</name>
</gene>
<dbReference type="PANTHER" id="PTHR36174:SF1">
    <property type="entry name" value="LIPID II:GLYCINE GLYCYLTRANSFERASE"/>
    <property type="match status" value="1"/>
</dbReference>
<evidence type="ECO:0000313" key="3">
    <source>
        <dbReference type="Proteomes" id="UP000515806"/>
    </source>
</evidence>
<proteinExistence type="predicted"/>
<dbReference type="PANTHER" id="PTHR36174">
    <property type="entry name" value="LIPID II:GLYCINE GLYCYLTRANSFERASE"/>
    <property type="match status" value="1"/>
</dbReference>
<evidence type="ECO:0000259" key="1">
    <source>
        <dbReference type="Pfam" id="PF13480"/>
    </source>
</evidence>
<dbReference type="Pfam" id="PF13480">
    <property type="entry name" value="Acetyltransf_6"/>
    <property type="match status" value="1"/>
</dbReference>
<feature type="domain" description="BioF2-like acetyltransferase" evidence="1">
    <location>
        <begin position="153"/>
        <end position="284"/>
    </location>
</feature>
<dbReference type="SUPFAM" id="SSF55729">
    <property type="entry name" value="Acyl-CoA N-acyltransferases (Nat)"/>
    <property type="match status" value="1"/>
</dbReference>